<dbReference type="OrthoDB" id="5450856at2"/>
<dbReference type="EMBL" id="BARX01000027">
    <property type="protein sequence ID" value="GAD03459.1"/>
    <property type="molecule type" value="Genomic_DNA"/>
</dbReference>
<dbReference type="GO" id="GO:0003677">
    <property type="term" value="F:DNA binding"/>
    <property type="evidence" value="ECO:0007669"/>
    <property type="project" value="UniProtKB-KW"/>
</dbReference>
<dbReference type="AlphaFoldDB" id="R9PQ40"/>
<dbReference type="PANTHER" id="PTHR43537">
    <property type="entry name" value="TRANSCRIPTIONAL REGULATOR, GNTR FAMILY"/>
    <property type="match status" value="1"/>
</dbReference>
<keyword evidence="1" id="KW-0805">Transcription regulation</keyword>
<dbReference type="InterPro" id="IPR008920">
    <property type="entry name" value="TF_FadR/GntR_C"/>
</dbReference>
<dbReference type="STRING" id="1331007.AALB_3539"/>
<dbReference type="Gene3D" id="1.10.10.10">
    <property type="entry name" value="Winged helix-like DNA-binding domain superfamily/Winged helix DNA-binding domain"/>
    <property type="match status" value="1"/>
</dbReference>
<dbReference type="InterPro" id="IPR000524">
    <property type="entry name" value="Tscrpt_reg_HTH_GntR"/>
</dbReference>
<dbReference type="GO" id="GO:0003700">
    <property type="term" value="F:DNA-binding transcription factor activity"/>
    <property type="evidence" value="ECO:0007669"/>
    <property type="project" value="InterPro"/>
</dbReference>
<evidence type="ECO:0000256" key="3">
    <source>
        <dbReference type="ARBA" id="ARBA00023163"/>
    </source>
</evidence>
<gene>
    <name evidence="5" type="ORF">AALB_3539</name>
</gene>
<dbReference type="SUPFAM" id="SSF48008">
    <property type="entry name" value="GntR ligand-binding domain-like"/>
    <property type="match status" value="1"/>
</dbReference>
<dbReference type="InterPro" id="IPR011711">
    <property type="entry name" value="GntR_C"/>
</dbReference>
<accession>R9PQ40</accession>
<sequence length="259" mass="30022">MAKMDTKRRYYDIGVQIEELLFSGVFKAGERLPSERELSERFETSRATIREAVIMLELKGLVVVRQGAGIYFIDSPEKVNKRTILPKSDVGPFELLQARQIIESSIAGFAATQIKFNELRELKKVLQLQESEINGDSEKFEALDQQFHSLIAESTQNRVLINQAVDMWSTVRTTNPLWNELNHQFLHEERLQSMWINDHKRILLALQKRSPEDAKQAVWQHIENSKQELLKIASSDNSDTDLDDYFFAMEFDSNFTESH</sequence>
<proteinExistence type="predicted"/>
<name>R9PQ40_AGAAL</name>
<dbReference type="CDD" id="cd07377">
    <property type="entry name" value="WHTH_GntR"/>
    <property type="match status" value="1"/>
</dbReference>
<dbReference type="Pfam" id="PF07729">
    <property type="entry name" value="FCD"/>
    <property type="match status" value="1"/>
</dbReference>
<evidence type="ECO:0000256" key="1">
    <source>
        <dbReference type="ARBA" id="ARBA00023015"/>
    </source>
</evidence>
<organism evidence="5 6">
    <name type="scientific">Agarivorans albus MKT 106</name>
    <dbReference type="NCBI Taxonomy" id="1331007"/>
    <lineage>
        <taxon>Bacteria</taxon>
        <taxon>Pseudomonadati</taxon>
        <taxon>Pseudomonadota</taxon>
        <taxon>Gammaproteobacteria</taxon>
        <taxon>Alteromonadales</taxon>
        <taxon>Alteromonadaceae</taxon>
        <taxon>Agarivorans</taxon>
    </lineage>
</organism>
<evidence type="ECO:0000313" key="6">
    <source>
        <dbReference type="Proteomes" id="UP000014461"/>
    </source>
</evidence>
<protein>
    <submittedName>
        <fullName evidence="5">Hexuronate utilization operon transcriptional repressor ExuR</fullName>
    </submittedName>
</protein>
<dbReference type="RefSeq" id="WP_016403226.1">
    <property type="nucleotide sequence ID" value="NZ_BARX01000027.1"/>
</dbReference>
<evidence type="ECO:0000256" key="2">
    <source>
        <dbReference type="ARBA" id="ARBA00023125"/>
    </source>
</evidence>
<comment type="caution">
    <text evidence="5">The sequence shown here is derived from an EMBL/GenBank/DDBJ whole genome shotgun (WGS) entry which is preliminary data.</text>
</comment>
<keyword evidence="3" id="KW-0804">Transcription</keyword>
<keyword evidence="6" id="KW-1185">Reference proteome</keyword>
<evidence type="ECO:0000259" key="4">
    <source>
        <dbReference type="PROSITE" id="PS50949"/>
    </source>
</evidence>
<reference evidence="5" key="1">
    <citation type="journal article" date="2013" name="Genome Announc.">
        <title>Draft Genome Sequence of Agarivorans albus Strain MKT 106T, an Agarolytic Marine Bacterium.</title>
        <authorList>
            <person name="Yasuike M."/>
            <person name="Nakamura Y."/>
            <person name="Kai W."/>
            <person name="Fujiwara A."/>
            <person name="Fukui Y."/>
            <person name="Satomi M."/>
            <person name="Sano M."/>
        </authorList>
    </citation>
    <scope>NUCLEOTIDE SEQUENCE [LARGE SCALE GENOMIC DNA]</scope>
</reference>
<dbReference type="PRINTS" id="PR00035">
    <property type="entry name" value="HTHGNTR"/>
</dbReference>
<dbReference type="SMART" id="SM00345">
    <property type="entry name" value="HTH_GNTR"/>
    <property type="match status" value="1"/>
</dbReference>
<feature type="domain" description="HTH gntR-type" evidence="4">
    <location>
        <begin position="7"/>
        <end position="75"/>
    </location>
</feature>
<dbReference type="Proteomes" id="UP000014461">
    <property type="component" value="Unassembled WGS sequence"/>
</dbReference>
<evidence type="ECO:0000313" key="5">
    <source>
        <dbReference type="EMBL" id="GAD03459.1"/>
    </source>
</evidence>
<dbReference type="PANTHER" id="PTHR43537:SF5">
    <property type="entry name" value="UXU OPERON TRANSCRIPTIONAL REGULATOR"/>
    <property type="match status" value="1"/>
</dbReference>
<dbReference type="InterPro" id="IPR036390">
    <property type="entry name" value="WH_DNA-bd_sf"/>
</dbReference>
<dbReference type="InterPro" id="IPR036388">
    <property type="entry name" value="WH-like_DNA-bd_sf"/>
</dbReference>
<dbReference type="Pfam" id="PF00392">
    <property type="entry name" value="GntR"/>
    <property type="match status" value="1"/>
</dbReference>
<dbReference type="SMART" id="SM00895">
    <property type="entry name" value="FCD"/>
    <property type="match status" value="1"/>
</dbReference>
<dbReference type="Gene3D" id="1.20.120.530">
    <property type="entry name" value="GntR ligand-binding domain-like"/>
    <property type="match status" value="1"/>
</dbReference>
<dbReference type="SUPFAM" id="SSF46785">
    <property type="entry name" value="Winged helix' DNA-binding domain"/>
    <property type="match status" value="1"/>
</dbReference>
<dbReference type="PROSITE" id="PS50949">
    <property type="entry name" value="HTH_GNTR"/>
    <property type="match status" value="1"/>
</dbReference>
<keyword evidence="2" id="KW-0238">DNA-binding</keyword>